<proteinExistence type="predicted"/>
<evidence type="ECO:0000313" key="3">
    <source>
        <dbReference type="Proteomes" id="UP000287188"/>
    </source>
</evidence>
<feature type="transmembrane region" description="Helical" evidence="1">
    <location>
        <begin position="35"/>
        <end position="57"/>
    </location>
</feature>
<feature type="transmembrane region" description="Helical" evidence="1">
    <location>
        <begin position="7"/>
        <end position="29"/>
    </location>
</feature>
<dbReference type="PROSITE" id="PS51257">
    <property type="entry name" value="PROKAR_LIPOPROTEIN"/>
    <property type="match status" value="1"/>
</dbReference>
<keyword evidence="1" id="KW-1133">Transmembrane helix</keyword>
<dbReference type="Proteomes" id="UP000287188">
    <property type="component" value="Unassembled WGS sequence"/>
</dbReference>
<accession>A0A402ARY0</accession>
<organism evidence="2 3">
    <name type="scientific">Dictyobacter kobayashii</name>
    <dbReference type="NCBI Taxonomy" id="2014872"/>
    <lineage>
        <taxon>Bacteria</taxon>
        <taxon>Bacillati</taxon>
        <taxon>Chloroflexota</taxon>
        <taxon>Ktedonobacteria</taxon>
        <taxon>Ktedonobacterales</taxon>
        <taxon>Dictyobacteraceae</taxon>
        <taxon>Dictyobacter</taxon>
    </lineage>
</organism>
<gene>
    <name evidence="2" type="ORF">KDK_56570</name>
</gene>
<evidence type="ECO:0000256" key="1">
    <source>
        <dbReference type="SAM" id="Phobius"/>
    </source>
</evidence>
<keyword evidence="1" id="KW-0812">Transmembrane</keyword>
<evidence type="ECO:0000313" key="2">
    <source>
        <dbReference type="EMBL" id="GCE21857.1"/>
    </source>
</evidence>
<name>A0A402ARY0_9CHLR</name>
<dbReference type="AlphaFoldDB" id="A0A402ARY0"/>
<keyword evidence="3" id="KW-1185">Reference proteome</keyword>
<dbReference type="EMBL" id="BIFS01000001">
    <property type="protein sequence ID" value="GCE21857.1"/>
    <property type="molecule type" value="Genomic_DNA"/>
</dbReference>
<keyword evidence="1" id="KW-0472">Membrane</keyword>
<comment type="caution">
    <text evidence="2">The sequence shown here is derived from an EMBL/GenBank/DDBJ whole genome shotgun (WGS) entry which is preliminary data.</text>
</comment>
<protein>
    <submittedName>
        <fullName evidence="2">Uncharacterized protein</fullName>
    </submittedName>
</protein>
<reference evidence="3" key="1">
    <citation type="submission" date="2018-12" db="EMBL/GenBank/DDBJ databases">
        <title>Tengunoibacter tsumagoiensis gen. nov., sp. nov., Dictyobacter kobayashii sp. nov., D. alpinus sp. nov., and D. joshuensis sp. nov. and description of Dictyobacteraceae fam. nov. within the order Ktedonobacterales isolated from Tengu-no-mugimeshi.</title>
        <authorList>
            <person name="Wang C.M."/>
            <person name="Zheng Y."/>
            <person name="Sakai Y."/>
            <person name="Toyoda A."/>
            <person name="Minakuchi Y."/>
            <person name="Abe K."/>
            <person name="Yokota A."/>
            <person name="Yabe S."/>
        </authorList>
    </citation>
    <scope>NUCLEOTIDE SEQUENCE [LARGE SCALE GENOMIC DNA]</scope>
    <source>
        <strain evidence="3">Uno11</strain>
    </source>
</reference>
<sequence length="61" mass="6929">MINAKFIGAAICFIFACLLEIFAIIKYFSFPDTRMVQIGLIFAIGGAILFICAIYLYRNRK</sequence>